<dbReference type="GO" id="GO:0071949">
    <property type="term" value="F:FAD binding"/>
    <property type="evidence" value="ECO:0007669"/>
    <property type="project" value="InterPro"/>
</dbReference>
<dbReference type="EMBL" id="FMZA01000005">
    <property type="protein sequence ID" value="SDC26158.1"/>
    <property type="molecule type" value="Genomic_DNA"/>
</dbReference>
<reference evidence="5 6" key="1">
    <citation type="submission" date="2016-10" db="EMBL/GenBank/DDBJ databases">
        <authorList>
            <person name="de Groot N.N."/>
        </authorList>
    </citation>
    <scope>NUCLEOTIDE SEQUENCE [LARGE SCALE GENOMIC DNA]</scope>
    <source>
        <strain evidence="5 6">DSM 45514</strain>
    </source>
</reference>
<dbReference type="RefSeq" id="WP_176757819.1">
    <property type="nucleotide sequence ID" value="NZ_FMZA01000005.1"/>
</dbReference>
<dbReference type="InterPro" id="IPR006094">
    <property type="entry name" value="Oxid_FAD_bind_N"/>
</dbReference>
<organism evidence="5 6">
    <name type="scientific">Melghirimyces thermohalophilus</name>
    <dbReference type="NCBI Taxonomy" id="1236220"/>
    <lineage>
        <taxon>Bacteria</taxon>
        <taxon>Bacillati</taxon>
        <taxon>Bacillota</taxon>
        <taxon>Bacilli</taxon>
        <taxon>Bacillales</taxon>
        <taxon>Thermoactinomycetaceae</taxon>
        <taxon>Melghirimyces</taxon>
    </lineage>
</organism>
<dbReference type="InterPro" id="IPR016166">
    <property type="entry name" value="FAD-bd_PCMH"/>
</dbReference>
<dbReference type="Gene3D" id="3.30.465.10">
    <property type="match status" value="1"/>
</dbReference>
<name>A0A1G6K5K6_9BACL</name>
<evidence type="ECO:0000313" key="5">
    <source>
        <dbReference type="EMBL" id="SDC26158.1"/>
    </source>
</evidence>
<evidence type="ECO:0000256" key="2">
    <source>
        <dbReference type="ARBA" id="ARBA00022827"/>
    </source>
</evidence>
<keyword evidence="6" id="KW-1185">Reference proteome</keyword>
<protein>
    <submittedName>
        <fullName evidence="5">Glycolate oxidase FAD binding subunit</fullName>
    </submittedName>
</protein>
<feature type="domain" description="FAD-binding PCMH-type" evidence="4">
    <location>
        <begin position="23"/>
        <end position="203"/>
    </location>
</feature>
<evidence type="ECO:0000313" key="6">
    <source>
        <dbReference type="Proteomes" id="UP000199387"/>
    </source>
</evidence>
<dbReference type="STRING" id="1236220.SAMN04488112_10579"/>
<sequence length="436" mass="47905">MTAMVLDGILPAERAVRSGPPHPLGNDGSWRVYPRTEQEIRDLLTHADREGLQVTVSGGGTKRGFGGQRKRYDLEISLAEYKGVIEHRAGDLTMTVHAGTPIRELAEVLAAHGQMLPADPRWPGSATIGGVIAANDTGPKRLAYGAPRDFVIGVRAATPDGRILRTGGKVVKNVAGYDMNKLWIGSMGTLGILLEVTVKLRPLPPDRGLLLIGFPAGAQGEIQTYVNRLQASSLEPVALEVLNPSLSARMAGWERDTLAIAFEDRPEAVTYQLERAEAERSGMTESVVMRGREAEDWWMRFAEITPDATASIDPERPLISAKVALKNTDVAAFVGKATEQAVQRKLEAFVHGGAGHGISRVYVRGEQEPVLHYLQVLRTFVEKRRGSLVSDQMPLSWRKHFDVWGYQRIPRSLMEGIKQSFDPNRTLNHQRYAGGI</sequence>
<dbReference type="Pfam" id="PF01565">
    <property type="entry name" value="FAD_binding_4"/>
    <property type="match status" value="1"/>
</dbReference>
<evidence type="ECO:0000259" key="4">
    <source>
        <dbReference type="PROSITE" id="PS51387"/>
    </source>
</evidence>
<dbReference type="PANTHER" id="PTHR11748">
    <property type="entry name" value="D-LACTATE DEHYDROGENASE"/>
    <property type="match status" value="1"/>
</dbReference>
<keyword evidence="3" id="KW-0560">Oxidoreductase</keyword>
<dbReference type="SUPFAM" id="SSF55103">
    <property type="entry name" value="FAD-linked oxidases, C-terminal domain"/>
    <property type="match status" value="1"/>
</dbReference>
<gene>
    <name evidence="5" type="ORF">SAMN04488112_10579</name>
</gene>
<dbReference type="PROSITE" id="PS51387">
    <property type="entry name" value="FAD_PCMH"/>
    <property type="match status" value="1"/>
</dbReference>
<keyword evidence="2" id="KW-0274">FAD</keyword>
<dbReference type="SUPFAM" id="SSF56176">
    <property type="entry name" value="FAD-binding/transporter-associated domain-like"/>
    <property type="match status" value="1"/>
</dbReference>
<dbReference type="Proteomes" id="UP000199387">
    <property type="component" value="Unassembled WGS sequence"/>
</dbReference>
<evidence type="ECO:0000256" key="3">
    <source>
        <dbReference type="ARBA" id="ARBA00023002"/>
    </source>
</evidence>
<dbReference type="InterPro" id="IPR036318">
    <property type="entry name" value="FAD-bd_PCMH-like_sf"/>
</dbReference>
<dbReference type="PANTHER" id="PTHR11748:SF103">
    <property type="entry name" value="GLYCOLATE OXIDASE SUBUNIT GLCE"/>
    <property type="match status" value="1"/>
</dbReference>
<dbReference type="InterPro" id="IPR016164">
    <property type="entry name" value="FAD-linked_Oxase-like_C"/>
</dbReference>
<proteinExistence type="predicted"/>
<accession>A0A1G6K5K6</accession>
<keyword evidence="1" id="KW-0285">Flavoprotein</keyword>
<dbReference type="AlphaFoldDB" id="A0A1G6K5K6"/>
<dbReference type="GO" id="GO:0016491">
    <property type="term" value="F:oxidoreductase activity"/>
    <property type="evidence" value="ECO:0007669"/>
    <property type="project" value="UniProtKB-KW"/>
</dbReference>
<dbReference type="InterPro" id="IPR016169">
    <property type="entry name" value="FAD-bd_PCMH_sub2"/>
</dbReference>
<evidence type="ECO:0000256" key="1">
    <source>
        <dbReference type="ARBA" id="ARBA00022630"/>
    </source>
</evidence>